<dbReference type="EMBL" id="MU001493">
    <property type="protein sequence ID" value="KAF2450229.1"/>
    <property type="molecule type" value="Genomic_DNA"/>
</dbReference>
<dbReference type="PRINTS" id="PR00081">
    <property type="entry name" value="GDHRDH"/>
</dbReference>
<dbReference type="PANTHER" id="PTHR43157">
    <property type="entry name" value="PHOSPHATIDYLINOSITOL-GLYCAN BIOSYNTHESIS CLASS F PROTEIN-RELATED"/>
    <property type="match status" value="1"/>
</dbReference>
<dbReference type="Proteomes" id="UP000799764">
    <property type="component" value="Unassembled WGS sequence"/>
</dbReference>
<keyword evidence="1" id="KW-0560">Oxidoreductase</keyword>
<sequence length="327" mass="36215">MGGFMGFVYRQWTIKPKPLPPTLSLSGKTALITGANSGLGLEAARELVSRRLSRLIIAVRDPSKGETAKKELLPLGSSRTCEIEVWPLDHDSYESIAELGKRTEKLERLDYALLNAGVKMMSYKKSVSGHETNVQINHLGTCAVSLAVLPALKRTSRKYNTPTRLTIVSSEGHFWIPFKEHTADNILARMDQPETFGRQQQRYYTSKLLNVLWTRELAERVSPEEVVVNTVNPGFCYSGLHRHSASFIHVFLWLFAWTPQQGGSCLTDAVVGQEGSHGAYVSEQRPTAPSRFVLSPEGATAQKKIWSETMALLMQEAPAVDSSSVVA</sequence>
<dbReference type="PANTHER" id="PTHR43157:SF31">
    <property type="entry name" value="PHOSPHATIDYLINOSITOL-GLYCAN BIOSYNTHESIS CLASS F PROTEIN"/>
    <property type="match status" value="1"/>
</dbReference>
<name>A0A9P4UFN9_9PLEO</name>
<accession>A0A9P4UFN9</accession>
<evidence type="ECO:0000313" key="3">
    <source>
        <dbReference type="Proteomes" id="UP000799764"/>
    </source>
</evidence>
<dbReference type="InterPro" id="IPR002347">
    <property type="entry name" value="SDR_fam"/>
</dbReference>
<dbReference type="InterPro" id="IPR036291">
    <property type="entry name" value="NAD(P)-bd_dom_sf"/>
</dbReference>
<dbReference type="SUPFAM" id="SSF51735">
    <property type="entry name" value="NAD(P)-binding Rossmann-fold domains"/>
    <property type="match status" value="1"/>
</dbReference>
<dbReference type="Pfam" id="PF00106">
    <property type="entry name" value="adh_short"/>
    <property type="match status" value="1"/>
</dbReference>
<dbReference type="OrthoDB" id="542013at2759"/>
<evidence type="ECO:0000313" key="2">
    <source>
        <dbReference type="EMBL" id="KAF2450229.1"/>
    </source>
</evidence>
<comment type="caution">
    <text evidence="2">The sequence shown here is derived from an EMBL/GenBank/DDBJ whole genome shotgun (WGS) entry which is preliminary data.</text>
</comment>
<dbReference type="AlphaFoldDB" id="A0A9P4UFN9"/>
<protein>
    <submittedName>
        <fullName evidence="2">Short-chain dehydrogenase/reductase SDR</fullName>
    </submittedName>
</protein>
<dbReference type="GO" id="GO:0016491">
    <property type="term" value="F:oxidoreductase activity"/>
    <property type="evidence" value="ECO:0007669"/>
    <property type="project" value="UniProtKB-KW"/>
</dbReference>
<gene>
    <name evidence="2" type="ORF">P171DRAFT_426662</name>
</gene>
<proteinExistence type="predicted"/>
<dbReference type="Gene3D" id="3.40.50.720">
    <property type="entry name" value="NAD(P)-binding Rossmann-like Domain"/>
    <property type="match status" value="1"/>
</dbReference>
<evidence type="ECO:0000256" key="1">
    <source>
        <dbReference type="ARBA" id="ARBA00023002"/>
    </source>
</evidence>
<reference evidence="2" key="1">
    <citation type="journal article" date="2020" name="Stud. Mycol.">
        <title>101 Dothideomycetes genomes: a test case for predicting lifestyles and emergence of pathogens.</title>
        <authorList>
            <person name="Haridas S."/>
            <person name="Albert R."/>
            <person name="Binder M."/>
            <person name="Bloem J."/>
            <person name="Labutti K."/>
            <person name="Salamov A."/>
            <person name="Andreopoulos B."/>
            <person name="Baker S."/>
            <person name="Barry K."/>
            <person name="Bills G."/>
            <person name="Bluhm B."/>
            <person name="Cannon C."/>
            <person name="Castanera R."/>
            <person name="Culley D."/>
            <person name="Daum C."/>
            <person name="Ezra D."/>
            <person name="Gonzalez J."/>
            <person name="Henrissat B."/>
            <person name="Kuo A."/>
            <person name="Liang C."/>
            <person name="Lipzen A."/>
            <person name="Lutzoni F."/>
            <person name="Magnuson J."/>
            <person name="Mondo S."/>
            <person name="Nolan M."/>
            <person name="Ohm R."/>
            <person name="Pangilinan J."/>
            <person name="Park H.-J."/>
            <person name="Ramirez L."/>
            <person name="Alfaro M."/>
            <person name="Sun H."/>
            <person name="Tritt A."/>
            <person name="Yoshinaga Y."/>
            <person name="Zwiers L.-H."/>
            <person name="Turgeon B."/>
            <person name="Goodwin S."/>
            <person name="Spatafora J."/>
            <person name="Crous P."/>
            <person name="Grigoriev I."/>
        </authorList>
    </citation>
    <scope>NUCLEOTIDE SEQUENCE</scope>
    <source>
        <strain evidence="2">CBS 690.94</strain>
    </source>
</reference>
<keyword evidence="3" id="KW-1185">Reference proteome</keyword>
<organism evidence="2 3">
    <name type="scientific">Karstenula rhodostoma CBS 690.94</name>
    <dbReference type="NCBI Taxonomy" id="1392251"/>
    <lineage>
        <taxon>Eukaryota</taxon>
        <taxon>Fungi</taxon>
        <taxon>Dikarya</taxon>
        <taxon>Ascomycota</taxon>
        <taxon>Pezizomycotina</taxon>
        <taxon>Dothideomycetes</taxon>
        <taxon>Pleosporomycetidae</taxon>
        <taxon>Pleosporales</taxon>
        <taxon>Massarineae</taxon>
        <taxon>Didymosphaeriaceae</taxon>
        <taxon>Karstenula</taxon>
    </lineage>
</organism>